<gene>
    <name evidence="3" type="ORF">GCM10007390_31350</name>
</gene>
<dbReference type="AlphaFoldDB" id="A0A8J3DAA0"/>
<dbReference type="GO" id="GO:0000155">
    <property type="term" value="F:phosphorelay sensor kinase activity"/>
    <property type="evidence" value="ECO:0007669"/>
    <property type="project" value="InterPro"/>
</dbReference>
<keyword evidence="1" id="KW-0472">Membrane</keyword>
<name>A0A8J3DAA0_9BACT</name>
<feature type="transmembrane region" description="Helical" evidence="1">
    <location>
        <begin position="21"/>
        <end position="43"/>
    </location>
</feature>
<keyword evidence="1" id="KW-0812">Transmembrane</keyword>
<feature type="transmembrane region" description="Helical" evidence="1">
    <location>
        <begin position="126"/>
        <end position="150"/>
    </location>
</feature>
<accession>A0A8J3DAA0</accession>
<organism evidence="3 4">
    <name type="scientific">Persicitalea jodogahamensis</name>
    <dbReference type="NCBI Taxonomy" id="402147"/>
    <lineage>
        <taxon>Bacteria</taxon>
        <taxon>Pseudomonadati</taxon>
        <taxon>Bacteroidota</taxon>
        <taxon>Cytophagia</taxon>
        <taxon>Cytophagales</taxon>
        <taxon>Spirosomataceae</taxon>
        <taxon>Persicitalea</taxon>
    </lineage>
</organism>
<dbReference type="InterPro" id="IPR050640">
    <property type="entry name" value="Bact_2-comp_sensor_kinase"/>
</dbReference>
<dbReference type="EMBL" id="BMXF01000003">
    <property type="protein sequence ID" value="GHB75343.1"/>
    <property type="molecule type" value="Genomic_DNA"/>
</dbReference>
<keyword evidence="1" id="KW-1133">Transmembrane helix</keyword>
<reference evidence="3 4" key="1">
    <citation type="journal article" date="2014" name="Int. J. Syst. Evol. Microbiol.">
        <title>Complete genome sequence of Corynebacterium casei LMG S-19264T (=DSM 44701T), isolated from a smear-ripened cheese.</title>
        <authorList>
            <consortium name="US DOE Joint Genome Institute (JGI-PGF)"/>
            <person name="Walter F."/>
            <person name="Albersmeier A."/>
            <person name="Kalinowski J."/>
            <person name="Ruckert C."/>
        </authorList>
    </citation>
    <scope>NUCLEOTIDE SEQUENCE [LARGE SCALE GENOMIC DNA]</scope>
    <source>
        <strain evidence="3 4">KCTC 12866</strain>
    </source>
</reference>
<keyword evidence="4" id="KW-1185">Reference proteome</keyword>
<dbReference type="InterPro" id="IPR010559">
    <property type="entry name" value="Sig_transdc_His_kin_internal"/>
</dbReference>
<feature type="transmembrane region" description="Helical" evidence="1">
    <location>
        <begin position="49"/>
        <end position="68"/>
    </location>
</feature>
<evidence type="ECO:0000313" key="4">
    <source>
        <dbReference type="Proteomes" id="UP000598271"/>
    </source>
</evidence>
<feature type="transmembrane region" description="Helical" evidence="1">
    <location>
        <begin position="89"/>
        <end position="114"/>
    </location>
</feature>
<dbReference type="Proteomes" id="UP000598271">
    <property type="component" value="Unassembled WGS sequence"/>
</dbReference>
<dbReference type="GO" id="GO:0016020">
    <property type="term" value="C:membrane"/>
    <property type="evidence" value="ECO:0007669"/>
    <property type="project" value="InterPro"/>
</dbReference>
<dbReference type="PANTHER" id="PTHR34220:SF7">
    <property type="entry name" value="SENSOR HISTIDINE KINASE YPDA"/>
    <property type="match status" value="1"/>
</dbReference>
<dbReference type="RefSeq" id="WP_189565473.1">
    <property type="nucleotide sequence ID" value="NZ_BMXF01000003.1"/>
</dbReference>
<dbReference type="Pfam" id="PF06580">
    <property type="entry name" value="His_kinase"/>
    <property type="match status" value="1"/>
</dbReference>
<protein>
    <recommendedName>
        <fullName evidence="2">Signal transduction histidine kinase internal region domain-containing protein</fullName>
    </recommendedName>
</protein>
<proteinExistence type="predicted"/>
<evidence type="ECO:0000256" key="1">
    <source>
        <dbReference type="SAM" id="Phobius"/>
    </source>
</evidence>
<comment type="caution">
    <text evidence="3">The sequence shown here is derived from an EMBL/GenBank/DDBJ whole genome shotgun (WGS) entry which is preliminary data.</text>
</comment>
<feature type="domain" description="Signal transduction histidine kinase internal region" evidence="2">
    <location>
        <begin position="171"/>
        <end position="253"/>
    </location>
</feature>
<sequence>MSAFQISIPEPWSRLTKQFRWQLLVVLPWFIPLITYLLLGASYFSHWRIFVGSTLLNTSLAVGCQVVLDSLTRQVVDRYPGLHQTVKRLLLLLAVFMFVTPIFILGAIWGYTYFHWFGYVAQPGAVFRIFLFNVVANIVSVGVFESIYSLTKWRENMLEKEQLKKANLQSQYESLKNQVNPHFLFNTLNSLSSLIADEPERAEEFVDELAKVYRYLLQTNRNTTDQDGELTTLDTELGFIQSYFHLLKTRYGAGIELELAIEEADRASLLPPLTLQMLVENAVKHNITHASKPLRIEIKSSPGGYLLVRNNLQRKANRVLSNQVGLNNIKAKYQLLAQRHLDPSSSANDIITIEETNDHFALLLPLLN</sequence>
<evidence type="ECO:0000259" key="2">
    <source>
        <dbReference type="Pfam" id="PF06580"/>
    </source>
</evidence>
<evidence type="ECO:0000313" key="3">
    <source>
        <dbReference type="EMBL" id="GHB75343.1"/>
    </source>
</evidence>
<dbReference type="PANTHER" id="PTHR34220">
    <property type="entry name" value="SENSOR HISTIDINE KINASE YPDA"/>
    <property type="match status" value="1"/>
</dbReference>